<feature type="compositionally biased region" description="Pro residues" evidence="1">
    <location>
        <begin position="31"/>
        <end position="45"/>
    </location>
</feature>
<gene>
    <name evidence="3" type="primary">At4g22030_3</name>
    <name evidence="3" type="ORF">g.32305</name>
</gene>
<evidence type="ECO:0000259" key="2">
    <source>
        <dbReference type="Pfam" id="PF03478"/>
    </source>
</evidence>
<feature type="non-terminal residue" evidence="3">
    <location>
        <position position="1"/>
    </location>
</feature>
<feature type="region of interest" description="Disordered" evidence="1">
    <location>
        <begin position="1"/>
        <end position="51"/>
    </location>
</feature>
<organism evidence="3">
    <name type="scientific">Anthurium amnicola</name>
    <dbReference type="NCBI Taxonomy" id="1678845"/>
    <lineage>
        <taxon>Eukaryota</taxon>
        <taxon>Viridiplantae</taxon>
        <taxon>Streptophyta</taxon>
        <taxon>Embryophyta</taxon>
        <taxon>Tracheophyta</taxon>
        <taxon>Spermatophyta</taxon>
        <taxon>Magnoliopsida</taxon>
        <taxon>Liliopsida</taxon>
        <taxon>Araceae</taxon>
        <taxon>Pothoideae</taxon>
        <taxon>Potheae</taxon>
        <taxon>Anthurium</taxon>
    </lineage>
</organism>
<proteinExistence type="predicted"/>
<protein>
    <submittedName>
        <fullName evidence="3">Putative F-box protein At4g22030</fullName>
    </submittedName>
</protein>
<reference evidence="3" key="1">
    <citation type="submission" date="2015-07" db="EMBL/GenBank/DDBJ databases">
        <title>Transcriptome Assembly of Anthurium amnicola.</title>
        <authorList>
            <person name="Suzuki J."/>
        </authorList>
    </citation>
    <scope>NUCLEOTIDE SEQUENCE</scope>
</reference>
<dbReference type="EMBL" id="GDJX01016853">
    <property type="protein sequence ID" value="JAT51083.1"/>
    <property type="molecule type" value="Transcribed_RNA"/>
</dbReference>
<dbReference type="AlphaFoldDB" id="A0A1D1Y8V7"/>
<accession>A0A1D1Y8V7</accession>
<sequence length="433" mass="45963">GATVSRKRIKEKTMGRVPEGPPHLPTLAASPSPPMPPSSSRPAPPSAGRNWSDLPHDALVSVLHRLIPSPLPDAGVFTLADFSAAAAALAPFAPVSRAWRAAARAAVAELAAALPPLLWEGPPYYRSVHGYSIFYCPVERRPYRKPMPAALSRLAICVGFSQGYLIATEGVPMEAAEAAGTAFALAVVNPFTGDAICGLPELPQQCLRSPSAAALSAPPDSPGCVLVAFEAGKVFHSRVSDPAWATETAPAGIRCVCSAATCGRRVYALTSNWKLLVMEFPSSSPHRIKMALLEPGGALRPGAAELGGALRPRAAVSLADSGDGELLAVKAVGCDSFFWATGKFVVYRMDFAAGNWVTLQGLGSRALFVDCYGHVVFAEPGRWGGQRNCVYFTSVLRRAVGVFNMEDGSVKYMQSNMRFYRATDMWILPGMCS</sequence>
<dbReference type="InterPro" id="IPR005174">
    <property type="entry name" value="KIB1-4_b-propeller"/>
</dbReference>
<name>A0A1D1Y8V7_9ARAE</name>
<feature type="domain" description="KIB1-4 beta-propeller" evidence="2">
    <location>
        <begin position="139"/>
        <end position="404"/>
    </location>
</feature>
<dbReference type="Pfam" id="PF03478">
    <property type="entry name" value="Beta-prop_KIB1-4"/>
    <property type="match status" value="1"/>
</dbReference>
<evidence type="ECO:0000256" key="1">
    <source>
        <dbReference type="SAM" id="MobiDB-lite"/>
    </source>
</evidence>
<dbReference type="PANTHER" id="PTHR33110">
    <property type="entry name" value="F-BOX/KELCH-REPEAT PROTEIN-RELATED"/>
    <property type="match status" value="1"/>
</dbReference>
<evidence type="ECO:0000313" key="3">
    <source>
        <dbReference type="EMBL" id="JAT51083.1"/>
    </source>
</evidence>
<feature type="compositionally biased region" description="Basic residues" evidence="1">
    <location>
        <begin position="1"/>
        <end position="10"/>
    </location>
</feature>
<dbReference type="PANTHER" id="PTHR33110:SF71">
    <property type="entry name" value="F-BOX_KELCH-REPEAT PROTEIN"/>
    <property type="match status" value="1"/>
</dbReference>